<comment type="similarity">
    <text evidence="1">Belongs to the mTERF family.</text>
</comment>
<evidence type="ECO:0000313" key="5">
    <source>
        <dbReference type="Proteomes" id="UP001454036"/>
    </source>
</evidence>
<name>A0AAV3NRG4_LITER</name>
<keyword evidence="2" id="KW-0805">Transcription regulation</keyword>
<keyword evidence="2" id="KW-0806">Transcription termination</keyword>
<evidence type="ECO:0000256" key="1">
    <source>
        <dbReference type="ARBA" id="ARBA00007692"/>
    </source>
</evidence>
<dbReference type="EMBL" id="BAABME010000166">
    <property type="protein sequence ID" value="GAA0140277.1"/>
    <property type="molecule type" value="Genomic_DNA"/>
</dbReference>
<dbReference type="Pfam" id="PF02536">
    <property type="entry name" value="mTERF"/>
    <property type="match status" value="1"/>
</dbReference>
<comment type="caution">
    <text evidence="4">The sequence shown here is derived from an EMBL/GenBank/DDBJ whole genome shotgun (WGS) entry which is preliminary data.</text>
</comment>
<dbReference type="Gene3D" id="1.25.70.10">
    <property type="entry name" value="Transcription termination factor 3, mitochondrial"/>
    <property type="match status" value="1"/>
</dbReference>
<dbReference type="SMART" id="SM00733">
    <property type="entry name" value="Mterf"/>
    <property type="match status" value="2"/>
</dbReference>
<dbReference type="AlphaFoldDB" id="A0AAV3NRG4"/>
<dbReference type="PANTHER" id="PTHR13068">
    <property type="entry name" value="CGI-12 PROTEIN-RELATED"/>
    <property type="match status" value="1"/>
</dbReference>
<organism evidence="4 5">
    <name type="scientific">Lithospermum erythrorhizon</name>
    <name type="common">Purple gromwell</name>
    <name type="synonym">Lithospermum officinale var. erythrorhizon</name>
    <dbReference type="NCBI Taxonomy" id="34254"/>
    <lineage>
        <taxon>Eukaryota</taxon>
        <taxon>Viridiplantae</taxon>
        <taxon>Streptophyta</taxon>
        <taxon>Embryophyta</taxon>
        <taxon>Tracheophyta</taxon>
        <taxon>Spermatophyta</taxon>
        <taxon>Magnoliopsida</taxon>
        <taxon>eudicotyledons</taxon>
        <taxon>Gunneridae</taxon>
        <taxon>Pentapetalae</taxon>
        <taxon>asterids</taxon>
        <taxon>lamiids</taxon>
        <taxon>Boraginales</taxon>
        <taxon>Boraginaceae</taxon>
        <taxon>Boraginoideae</taxon>
        <taxon>Lithospermeae</taxon>
        <taxon>Lithospermum</taxon>
    </lineage>
</organism>
<accession>A0AAV3NRG4</accession>
<keyword evidence="3" id="KW-0809">Transit peptide</keyword>
<evidence type="ECO:0000256" key="2">
    <source>
        <dbReference type="ARBA" id="ARBA00022472"/>
    </source>
</evidence>
<dbReference type="GO" id="GO:0006353">
    <property type="term" value="P:DNA-templated transcription termination"/>
    <property type="evidence" value="ECO:0007669"/>
    <property type="project" value="UniProtKB-KW"/>
</dbReference>
<dbReference type="PANTHER" id="PTHR13068:SF223">
    <property type="entry name" value="MITOCHONDRIAL TRANSCRIPTION TERMINATION FACTOR FAMILY PROTEIN"/>
    <property type="match status" value="1"/>
</dbReference>
<keyword evidence="5" id="KW-1185">Reference proteome</keyword>
<dbReference type="InterPro" id="IPR038538">
    <property type="entry name" value="MTERF_sf"/>
</dbReference>
<protein>
    <submittedName>
        <fullName evidence="4">Uncharacterized protein</fullName>
    </submittedName>
</protein>
<keyword evidence="2" id="KW-0804">Transcription</keyword>
<evidence type="ECO:0000256" key="3">
    <source>
        <dbReference type="ARBA" id="ARBA00022946"/>
    </source>
</evidence>
<proteinExistence type="inferred from homology"/>
<evidence type="ECO:0000313" key="4">
    <source>
        <dbReference type="EMBL" id="GAA0140277.1"/>
    </source>
</evidence>
<dbReference type="GO" id="GO:0003676">
    <property type="term" value="F:nucleic acid binding"/>
    <property type="evidence" value="ECO:0007669"/>
    <property type="project" value="InterPro"/>
</dbReference>
<reference evidence="4 5" key="1">
    <citation type="submission" date="2024-01" db="EMBL/GenBank/DDBJ databases">
        <title>The complete chloroplast genome sequence of Lithospermum erythrorhizon: insights into the phylogenetic relationship among Boraginaceae species and the maternal lineages of purple gromwells.</title>
        <authorList>
            <person name="Okada T."/>
            <person name="Watanabe K."/>
        </authorList>
    </citation>
    <scope>NUCLEOTIDE SEQUENCE [LARGE SCALE GENOMIC DNA]</scope>
</reference>
<sequence length="253" mass="29085">MNTKFIALSSFHRLICTPIYFNSLPINLFHPSWYIFSPRAFLCTALACFETLSQELSKLDIGNDLNEPKDSTDVLRKWGCSESDIFKIFSGRKSIEAMGVVKLQSKLNTLSDIGINPSELVKIINCRPHFLSNRIKCLDERLEFFRELFGSREEILKAIVKNPSLLTYDLQGKMRPIVEMYERVGVSKMELSSMLVTRPTVIPRSTLDEKKMSLIRTGVTQDCKMFKHVTVLFAISRSETIHKKIAYLEKFVM</sequence>
<dbReference type="Proteomes" id="UP001454036">
    <property type="component" value="Unassembled WGS sequence"/>
</dbReference>
<gene>
    <name evidence="4" type="ORF">LIER_01657</name>
</gene>
<dbReference type="InterPro" id="IPR003690">
    <property type="entry name" value="MTERF"/>
</dbReference>